<dbReference type="InterPro" id="IPR050266">
    <property type="entry name" value="AB_hydrolase_sf"/>
</dbReference>
<dbReference type="OrthoDB" id="408373at2759"/>
<dbReference type="PANTHER" id="PTHR43798:SF33">
    <property type="entry name" value="HYDROLASE, PUTATIVE (AFU_ORTHOLOGUE AFUA_2G14860)-RELATED"/>
    <property type="match status" value="1"/>
</dbReference>
<accession>A0A8E2EDC9</accession>
<dbReference type="Pfam" id="PF00561">
    <property type="entry name" value="Abhydrolase_1"/>
    <property type="match status" value="1"/>
</dbReference>
<protein>
    <submittedName>
        <fullName evidence="3">Alpha/beta-hydrolase</fullName>
    </submittedName>
</protein>
<reference evidence="3 4" key="1">
    <citation type="journal article" date="2016" name="Nat. Commun.">
        <title>Ectomycorrhizal ecology is imprinted in the genome of the dominant symbiotic fungus Cenococcum geophilum.</title>
        <authorList>
            <consortium name="DOE Joint Genome Institute"/>
            <person name="Peter M."/>
            <person name="Kohler A."/>
            <person name="Ohm R.A."/>
            <person name="Kuo A."/>
            <person name="Krutzmann J."/>
            <person name="Morin E."/>
            <person name="Arend M."/>
            <person name="Barry K.W."/>
            <person name="Binder M."/>
            <person name="Choi C."/>
            <person name="Clum A."/>
            <person name="Copeland A."/>
            <person name="Grisel N."/>
            <person name="Haridas S."/>
            <person name="Kipfer T."/>
            <person name="LaButti K."/>
            <person name="Lindquist E."/>
            <person name="Lipzen A."/>
            <person name="Maire R."/>
            <person name="Meier B."/>
            <person name="Mihaltcheva S."/>
            <person name="Molinier V."/>
            <person name="Murat C."/>
            <person name="Poggeler S."/>
            <person name="Quandt C.A."/>
            <person name="Sperisen C."/>
            <person name="Tritt A."/>
            <person name="Tisserant E."/>
            <person name="Crous P.W."/>
            <person name="Henrissat B."/>
            <person name="Nehls U."/>
            <person name="Egli S."/>
            <person name="Spatafora J.W."/>
            <person name="Grigoriev I.V."/>
            <person name="Martin F.M."/>
        </authorList>
    </citation>
    <scope>NUCLEOTIDE SEQUENCE [LARGE SCALE GENOMIC DNA]</scope>
    <source>
        <strain evidence="3 4">CBS 459.81</strain>
    </source>
</reference>
<keyword evidence="4" id="KW-1185">Reference proteome</keyword>
<evidence type="ECO:0000313" key="3">
    <source>
        <dbReference type="EMBL" id="OCK81970.1"/>
    </source>
</evidence>
<dbReference type="InterPro" id="IPR000073">
    <property type="entry name" value="AB_hydrolase_1"/>
</dbReference>
<dbReference type="SUPFAM" id="SSF53474">
    <property type="entry name" value="alpha/beta-Hydrolases"/>
    <property type="match status" value="1"/>
</dbReference>
<evidence type="ECO:0000313" key="4">
    <source>
        <dbReference type="Proteomes" id="UP000250266"/>
    </source>
</evidence>
<proteinExistence type="predicted"/>
<dbReference type="PANTHER" id="PTHR43798">
    <property type="entry name" value="MONOACYLGLYCEROL LIPASE"/>
    <property type="match status" value="1"/>
</dbReference>
<sequence>MATLPDIVPHINLQTSRLPLYLSAGAVSLTLLAVIKSISSSLTSDFPKIIASPRETLLPNLSQGEIDSLPYPPDVLPGARDVDSPYGCIRVYEWGPDDGRKVLMLHGISTPSIALAGLAHKLVEKGCRVMLFDLFGRGYSSSPSPSSIPFDSRLYTTQILLCLTSSRLHWSHFSLIGYSLGGALAADFTSYFPLLVSSLILIAPGGLIRTSHITWKSRLLYSTSGLLPQWLIERLVAKRLHTGPPSTHSIEPEPTLSLSSDEGKADKKGGLRSRSIYTSSHAPLIPSHPPSTVGAVVDAQIAHHAGFVPAFISSIQHAPIHEQHARWRVIGSRLASQAANPMVPGFQMLGLERGMVLMLLGEWDPIVLADEVAEDARVVLGEGGLRVEILAAGHEVPIERVEECVKVIWGFWGGE</sequence>
<organism evidence="3 4">
    <name type="scientific">Lepidopterella palustris CBS 459.81</name>
    <dbReference type="NCBI Taxonomy" id="1314670"/>
    <lineage>
        <taxon>Eukaryota</taxon>
        <taxon>Fungi</taxon>
        <taxon>Dikarya</taxon>
        <taxon>Ascomycota</taxon>
        <taxon>Pezizomycotina</taxon>
        <taxon>Dothideomycetes</taxon>
        <taxon>Pleosporomycetidae</taxon>
        <taxon>Mytilinidiales</taxon>
        <taxon>Argynnaceae</taxon>
        <taxon>Lepidopterella</taxon>
    </lineage>
</organism>
<dbReference type="Gene3D" id="3.40.50.1820">
    <property type="entry name" value="alpha/beta hydrolase"/>
    <property type="match status" value="1"/>
</dbReference>
<evidence type="ECO:0000259" key="2">
    <source>
        <dbReference type="Pfam" id="PF00561"/>
    </source>
</evidence>
<dbReference type="Proteomes" id="UP000250266">
    <property type="component" value="Unassembled WGS sequence"/>
</dbReference>
<evidence type="ECO:0000256" key="1">
    <source>
        <dbReference type="SAM" id="MobiDB-lite"/>
    </source>
</evidence>
<name>A0A8E2EDC9_9PEZI</name>
<dbReference type="GO" id="GO:0016787">
    <property type="term" value="F:hydrolase activity"/>
    <property type="evidence" value="ECO:0007669"/>
    <property type="project" value="UniProtKB-KW"/>
</dbReference>
<dbReference type="PRINTS" id="PR00111">
    <property type="entry name" value="ABHYDROLASE"/>
</dbReference>
<feature type="domain" description="AB hydrolase-1" evidence="2">
    <location>
        <begin position="102"/>
        <end position="212"/>
    </location>
</feature>
<keyword evidence="3" id="KW-0378">Hydrolase</keyword>
<dbReference type="GO" id="GO:0016020">
    <property type="term" value="C:membrane"/>
    <property type="evidence" value="ECO:0007669"/>
    <property type="project" value="TreeGrafter"/>
</dbReference>
<dbReference type="EMBL" id="KV744903">
    <property type="protein sequence ID" value="OCK81970.1"/>
    <property type="molecule type" value="Genomic_DNA"/>
</dbReference>
<gene>
    <name evidence="3" type="ORF">K432DRAFT_325247</name>
</gene>
<dbReference type="AlphaFoldDB" id="A0A8E2EDC9"/>
<feature type="region of interest" description="Disordered" evidence="1">
    <location>
        <begin position="243"/>
        <end position="271"/>
    </location>
</feature>
<dbReference type="InterPro" id="IPR029058">
    <property type="entry name" value="AB_hydrolase_fold"/>
</dbReference>